<dbReference type="CDD" id="cd00056">
    <property type="entry name" value="ENDO3c"/>
    <property type="match status" value="1"/>
</dbReference>
<evidence type="ECO:0000256" key="2">
    <source>
        <dbReference type="ARBA" id="ARBA00022763"/>
    </source>
</evidence>
<dbReference type="AlphaFoldDB" id="R7YLZ2"/>
<evidence type="ECO:0000256" key="1">
    <source>
        <dbReference type="ARBA" id="ARBA00010817"/>
    </source>
</evidence>
<dbReference type="PANTHER" id="PTHR43003">
    <property type="entry name" value="DNA-3-METHYLADENINE GLYCOSYLASE"/>
    <property type="match status" value="1"/>
</dbReference>
<dbReference type="InterPro" id="IPR003265">
    <property type="entry name" value="HhH-GPD_domain"/>
</dbReference>
<comment type="similarity">
    <text evidence="1">Belongs to the alkylbase DNA glycosidase AlkA family.</text>
</comment>
<evidence type="ECO:0000259" key="5">
    <source>
        <dbReference type="SMART" id="SM00478"/>
    </source>
</evidence>
<dbReference type="SMART" id="SM00478">
    <property type="entry name" value="ENDO3c"/>
    <property type="match status" value="1"/>
</dbReference>
<keyword evidence="2" id="KW-0227">DNA damage</keyword>
<reference evidence="7" key="1">
    <citation type="submission" date="2012-06" db="EMBL/GenBank/DDBJ databases">
        <title>The genome sequence of Coniosporium apollinis CBS 100218.</title>
        <authorList>
            <consortium name="The Broad Institute Genome Sequencing Platform"/>
            <person name="Cuomo C."/>
            <person name="Gorbushina A."/>
            <person name="Noack S."/>
            <person name="Walker B."/>
            <person name="Young S.K."/>
            <person name="Zeng Q."/>
            <person name="Gargeya S."/>
            <person name="Fitzgerald M."/>
            <person name="Haas B."/>
            <person name="Abouelleil A."/>
            <person name="Alvarado L."/>
            <person name="Arachchi H.M."/>
            <person name="Berlin A.M."/>
            <person name="Chapman S.B."/>
            <person name="Goldberg J."/>
            <person name="Griggs A."/>
            <person name="Gujja S."/>
            <person name="Hansen M."/>
            <person name="Howarth C."/>
            <person name="Imamovic A."/>
            <person name="Larimer J."/>
            <person name="McCowan C."/>
            <person name="Montmayeur A."/>
            <person name="Murphy C."/>
            <person name="Neiman D."/>
            <person name="Pearson M."/>
            <person name="Priest M."/>
            <person name="Roberts A."/>
            <person name="Saif S."/>
            <person name="Shea T."/>
            <person name="Sisk P."/>
            <person name="Sykes S."/>
            <person name="Wortman J."/>
            <person name="Nusbaum C."/>
            <person name="Birren B."/>
        </authorList>
    </citation>
    <scope>NUCLEOTIDE SEQUENCE [LARGE SCALE GENOMIC DNA]</scope>
    <source>
        <strain evidence="7">CBS 100218</strain>
    </source>
</reference>
<dbReference type="FunFam" id="1.10.340.30:FF:000004">
    <property type="entry name" value="DNA-3-methyladenine glycosylase II"/>
    <property type="match status" value="1"/>
</dbReference>
<evidence type="ECO:0000313" key="6">
    <source>
        <dbReference type="EMBL" id="EON62844.1"/>
    </source>
</evidence>
<dbReference type="Proteomes" id="UP000016924">
    <property type="component" value="Unassembled WGS sequence"/>
</dbReference>
<dbReference type="GeneID" id="19899380"/>
<dbReference type="InterPro" id="IPR011257">
    <property type="entry name" value="DNA_glycosylase"/>
</dbReference>
<proteinExistence type="inferred from homology"/>
<dbReference type="OrthoDB" id="415889at2759"/>
<dbReference type="Gene3D" id="1.10.1670.40">
    <property type="match status" value="1"/>
</dbReference>
<name>R7YLZ2_CONA1</name>
<dbReference type="GO" id="GO:0043916">
    <property type="term" value="F:DNA-7-methylguanine glycosylase activity"/>
    <property type="evidence" value="ECO:0007669"/>
    <property type="project" value="TreeGrafter"/>
</dbReference>
<dbReference type="STRING" id="1168221.R7YLZ2"/>
<dbReference type="GO" id="GO:0005634">
    <property type="term" value="C:nucleus"/>
    <property type="evidence" value="ECO:0007669"/>
    <property type="project" value="TreeGrafter"/>
</dbReference>
<dbReference type="Gene3D" id="1.10.340.30">
    <property type="entry name" value="Hypothetical protein, domain 2"/>
    <property type="match status" value="1"/>
</dbReference>
<sequence length="410" mass="44272">MTVRRSARIQVKSQSIQPPEGDNNGILTTAPAKKRNSSGSAQLNGETQDGINPSKAPARRSRTSKPAVPKSTTSPNDQNDEGFALPELPKTPLPKRRRTAATANLPPITPTPSAVALISSPANRSSPPVSDHHARPAGPHATNAPLQTPGGSRLTAYSEDDHVLESPVKGGVRLPRPTTTTENLLEEAKAHLLRVDTTGRLKAVVEKYPCRIFSPEGLMEEVDPFRSLTSGIIAQQVSGAAASSIKNKFIALFPDCAGFPTPSQVAAADLSFLRTAGLSGRKAEYIQGLAQKFASGELSASMLLSASDDEVMEKLTAVRGLGRWSVEMFACFGLKRMDVFSTGDLGVQRGMAAWMGRDVGRLKAKGGGKWKYMSEKEMVDLSEVFRPYRSLFMWYMWRIEDVNVDAVQNA</sequence>
<protein>
    <recommendedName>
        <fullName evidence="5">HhH-GPD domain-containing protein</fullName>
    </recommendedName>
</protein>
<keyword evidence="7" id="KW-1185">Reference proteome</keyword>
<feature type="domain" description="HhH-GPD" evidence="5">
    <location>
        <begin position="233"/>
        <end position="401"/>
    </location>
</feature>
<accession>R7YLZ2</accession>
<feature type="compositionally biased region" description="Polar residues" evidence="4">
    <location>
        <begin position="37"/>
        <end position="51"/>
    </location>
</feature>
<feature type="region of interest" description="Disordered" evidence="4">
    <location>
        <begin position="1"/>
        <end position="155"/>
    </location>
</feature>
<evidence type="ECO:0000313" key="7">
    <source>
        <dbReference type="Proteomes" id="UP000016924"/>
    </source>
</evidence>
<dbReference type="GO" id="GO:0006307">
    <property type="term" value="P:DNA alkylation repair"/>
    <property type="evidence" value="ECO:0007669"/>
    <property type="project" value="TreeGrafter"/>
</dbReference>
<dbReference type="Pfam" id="PF00730">
    <property type="entry name" value="HhH-GPD"/>
    <property type="match status" value="1"/>
</dbReference>
<dbReference type="RefSeq" id="XP_007778161.1">
    <property type="nucleotide sequence ID" value="XM_007779971.1"/>
</dbReference>
<evidence type="ECO:0000256" key="3">
    <source>
        <dbReference type="ARBA" id="ARBA00023204"/>
    </source>
</evidence>
<dbReference type="EMBL" id="JH767560">
    <property type="protein sequence ID" value="EON62844.1"/>
    <property type="molecule type" value="Genomic_DNA"/>
</dbReference>
<dbReference type="SUPFAM" id="SSF48150">
    <property type="entry name" value="DNA-glycosylase"/>
    <property type="match status" value="1"/>
</dbReference>
<evidence type="ECO:0000256" key="4">
    <source>
        <dbReference type="SAM" id="MobiDB-lite"/>
    </source>
</evidence>
<dbReference type="PANTHER" id="PTHR43003:SF5">
    <property type="entry name" value="DNA-3-METHYLADENINE GLYCOSYLASE"/>
    <property type="match status" value="1"/>
</dbReference>
<dbReference type="HOGENOM" id="CLU_000445_72_0_1"/>
<organism evidence="6 7">
    <name type="scientific">Coniosporium apollinis (strain CBS 100218)</name>
    <name type="common">Rock-inhabiting black yeast</name>
    <dbReference type="NCBI Taxonomy" id="1168221"/>
    <lineage>
        <taxon>Eukaryota</taxon>
        <taxon>Fungi</taxon>
        <taxon>Dikarya</taxon>
        <taxon>Ascomycota</taxon>
        <taxon>Pezizomycotina</taxon>
        <taxon>Dothideomycetes</taxon>
        <taxon>Dothideomycetes incertae sedis</taxon>
        <taxon>Coniosporium</taxon>
    </lineage>
</organism>
<dbReference type="eggNOG" id="KOG1918">
    <property type="taxonomic scope" value="Eukaryota"/>
</dbReference>
<dbReference type="GO" id="GO:0032131">
    <property type="term" value="F:alkylated DNA binding"/>
    <property type="evidence" value="ECO:0007669"/>
    <property type="project" value="TreeGrafter"/>
</dbReference>
<dbReference type="GO" id="GO:0008725">
    <property type="term" value="F:DNA-3-methyladenine glycosylase activity"/>
    <property type="evidence" value="ECO:0007669"/>
    <property type="project" value="TreeGrafter"/>
</dbReference>
<dbReference type="GO" id="GO:0032993">
    <property type="term" value="C:protein-DNA complex"/>
    <property type="evidence" value="ECO:0007669"/>
    <property type="project" value="TreeGrafter"/>
</dbReference>
<dbReference type="OMA" id="VEMFAMF"/>
<keyword evidence="3" id="KW-0234">DNA repair</keyword>
<gene>
    <name evidence="6" type="ORF">W97_02069</name>
</gene>
<dbReference type="InterPro" id="IPR051912">
    <property type="entry name" value="Alkylbase_DNA_Glycosylase/TA"/>
</dbReference>
<dbReference type="GO" id="GO:0006285">
    <property type="term" value="P:base-excision repair, AP site formation"/>
    <property type="evidence" value="ECO:0007669"/>
    <property type="project" value="TreeGrafter"/>
</dbReference>